<gene>
    <name evidence="1" type="ORF">N7G274_001970</name>
</gene>
<dbReference type="EMBL" id="JBEFKJ010000006">
    <property type="protein sequence ID" value="KAL2045542.1"/>
    <property type="molecule type" value="Genomic_DNA"/>
</dbReference>
<reference evidence="1 2" key="1">
    <citation type="submission" date="2024-09" db="EMBL/GenBank/DDBJ databases">
        <title>Rethinking Asexuality: The Enigmatic Case of Functional Sexual Genes in Lepraria (Stereocaulaceae).</title>
        <authorList>
            <person name="Doellman M."/>
            <person name="Sun Y."/>
            <person name="Barcenas-Pena A."/>
            <person name="Lumbsch H.T."/>
            <person name="Grewe F."/>
        </authorList>
    </citation>
    <scope>NUCLEOTIDE SEQUENCE [LARGE SCALE GENOMIC DNA]</scope>
    <source>
        <strain evidence="1 2">Mercado 3170</strain>
    </source>
</reference>
<evidence type="ECO:0000313" key="2">
    <source>
        <dbReference type="Proteomes" id="UP001590950"/>
    </source>
</evidence>
<evidence type="ECO:0000313" key="1">
    <source>
        <dbReference type="EMBL" id="KAL2045542.1"/>
    </source>
</evidence>
<comment type="caution">
    <text evidence="1">The sequence shown here is derived from an EMBL/GenBank/DDBJ whole genome shotgun (WGS) entry which is preliminary data.</text>
</comment>
<accession>A0ABR4ALJ6</accession>
<keyword evidence="2" id="KW-1185">Reference proteome</keyword>
<name>A0ABR4ALJ6_9LECA</name>
<proteinExistence type="predicted"/>
<protein>
    <submittedName>
        <fullName evidence="1">Uncharacterized protein</fullName>
    </submittedName>
</protein>
<dbReference type="Proteomes" id="UP001590950">
    <property type="component" value="Unassembled WGS sequence"/>
</dbReference>
<organism evidence="1 2">
    <name type="scientific">Stereocaulon virgatum</name>
    <dbReference type="NCBI Taxonomy" id="373712"/>
    <lineage>
        <taxon>Eukaryota</taxon>
        <taxon>Fungi</taxon>
        <taxon>Dikarya</taxon>
        <taxon>Ascomycota</taxon>
        <taxon>Pezizomycotina</taxon>
        <taxon>Lecanoromycetes</taxon>
        <taxon>OSLEUM clade</taxon>
        <taxon>Lecanoromycetidae</taxon>
        <taxon>Lecanorales</taxon>
        <taxon>Lecanorineae</taxon>
        <taxon>Stereocaulaceae</taxon>
        <taxon>Stereocaulon</taxon>
    </lineage>
</organism>
<sequence>MPSQTALLTSTGTIKLMADGLNEARALRVTELMRDYQNIQRRISQIQANPNSDEYHEVGYTTLRQCHAESRTLLNAPYPPEMLHPPSGPNEAQKRQLQRVIVDGSARRFQAQKINLRAAAAMKWINKRNSILQGQKPRNGHIPQLRAADETLRTDLAAITDSQIINGFRTQDQYAGYWLNDDPSLQTILSWIRSHH</sequence>